<gene>
    <name evidence="1" type="ORF">C1H66_01655</name>
</gene>
<evidence type="ECO:0000313" key="2">
    <source>
        <dbReference type="Proteomes" id="UP000235346"/>
    </source>
</evidence>
<organism evidence="1 2">
    <name type="scientific">Halomonas heilongjiangensis</name>
    <dbReference type="NCBI Taxonomy" id="1387883"/>
    <lineage>
        <taxon>Bacteria</taxon>
        <taxon>Pseudomonadati</taxon>
        <taxon>Pseudomonadota</taxon>
        <taxon>Gammaproteobacteria</taxon>
        <taxon>Oceanospirillales</taxon>
        <taxon>Halomonadaceae</taxon>
        <taxon>Halomonas</taxon>
    </lineage>
</organism>
<name>A0A2N7TTZ7_9GAMM</name>
<reference evidence="1 2" key="1">
    <citation type="submission" date="2018-01" db="EMBL/GenBank/DDBJ databases">
        <title>Halomonas endophytica sp. nov., isolated from storage liquid in the stems of Populus euphratica.</title>
        <authorList>
            <person name="Chen C."/>
        </authorList>
    </citation>
    <scope>NUCLEOTIDE SEQUENCE [LARGE SCALE GENOMIC DNA]</scope>
    <source>
        <strain evidence="1 2">DSM 26881</strain>
    </source>
</reference>
<sequence length="59" mass="6457">MARQGKNQRKSGVYVGVNEHFKLIFNAVWASAGSFRTKPNGDQMARSVVQMSASARASQ</sequence>
<proteinExistence type="predicted"/>
<dbReference type="AlphaFoldDB" id="A0A2N7TTZ7"/>
<dbReference type="EMBL" id="PNRE01000010">
    <property type="protein sequence ID" value="PMR71646.1"/>
    <property type="molecule type" value="Genomic_DNA"/>
</dbReference>
<dbReference type="OrthoDB" id="7030796at2"/>
<protein>
    <submittedName>
        <fullName evidence="1">Uncharacterized protein</fullName>
    </submittedName>
</protein>
<comment type="caution">
    <text evidence="1">The sequence shown here is derived from an EMBL/GenBank/DDBJ whole genome shotgun (WGS) entry which is preliminary data.</text>
</comment>
<dbReference type="Proteomes" id="UP000235346">
    <property type="component" value="Unassembled WGS sequence"/>
</dbReference>
<evidence type="ECO:0000313" key="1">
    <source>
        <dbReference type="EMBL" id="PMR71646.1"/>
    </source>
</evidence>
<accession>A0A2N7TTZ7</accession>
<keyword evidence="2" id="KW-1185">Reference proteome</keyword>